<accession>A0ABN2VS54</accession>
<keyword evidence="11" id="KW-1185">Reference proteome</keyword>
<reference evidence="10 11" key="1">
    <citation type="journal article" date="2019" name="Int. J. Syst. Evol. Microbiol.">
        <title>The Global Catalogue of Microorganisms (GCM) 10K type strain sequencing project: providing services to taxonomists for standard genome sequencing and annotation.</title>
        <authorList>
            <consortium name="The Broad Institute Genomics Platform"/>
            <consortium name="The Broad Institute Genome Sequencing Center for Infectious Disease"/>
            <person name="Wu L."/>
            <person name="Ma J."/>
        </authorList>
    </citation>
    <scope>NUCLEOTIDE SEQUENCE [LARGE SCALE GENOMIC DNA]</scope>
    <source>
        <strain evidence="10 11">JCM 15478</strain>
    </source>
</reference>
<evidence type="ECO:0000256" key="1">
    <source>
        <dbReference type="ARBA" id="ARBA00004651"/>
    </source>
</evidence>
<keyword evidence="4 8" id="KW-0812">Transmembrane</keyword>
<dbReference type="NCBIfam" id="TIGR00711">
    <property type="entry name" value="efflux_EmrB"/>
    <property type="match status" value="1"/>
</dbReference>
<evidence type="ECO:0000256" key="4">
    <source>
        <dbReference type="ARBA" id="ARBA00022692"/>
    </source>
</evidence>
<keyword evidence="2" id="KW-0813">Transport</keyword>
<feature type="transmembrane region" description="Helical" evidence="8">
    <location>
        <begin position="312"/>
        <end position="334"/>
    </location>
</feature>
<feature type="transmembrane region" description="Helical" evidence="8">
    <location>
        <begin position="277"/>
        <end position="300"/>
    </location>
</feature>
<comment type="subcellular location">
    <subcellularLocation>
        <location evidence="1">Cell membrane</location>
        <topology evidence="1">Multi-pass membrane protein</topology>
    </subcellularLocation>
</comment>
<organism evidence="10 11">
    <name type="scientific">Streptomyces albiaxialis</name>
    <dbReference type="NCBI Taxonomy" id="329523"/>
    <lineage>
        <taxon>Bacteria</taxon>
        <taxon>Bacillati</taxon>
        <taxon>Actinomycetota</taxon>
        <taxon>Actinomycetes</taxon>
        <taxon>Kitasatosporales</taxon>
        <taxon>Streptomycetaceae</taxon>
        <taxon>Streptomyces</taxon>
    </lineage>
</organism>
<dbReference type="PROSITE" id="PS50850">
    <property type="entry name" value="MFS"/>
    <property type="match status" value="1"/>
</dbReference>
<dbReference type="Gene3D" id="1.20.1250.20">
    <property type="entry name" value="MFS general substrate transporter like domains"/>
    <property type="match status" value="1"/>
</dbReference>
<feature type="transmembrane region" description="Helical" evidence="8">
    <location>
        <begin position="209"/>
        <end position="227"/>
    </location>
</feature>
<evidence type="ECO:0000259" key="9">
    <source>
        <dbReference type="PROSITE" id="PS50850"/>
    </source>
</evidence>
<feature type="transmembrane region" description="Helical" evidence="8">
    <location>
        <begin position="233"/>
        <end position="256"/>
    </location>
</feature>
<dbReference type="Proteomes" id="UP001500016">
    <property type="component" value="Unassembled WGS sequence"/>
</dbReference>
<feature type="transmembrane region" description="Helical" evidence="8">
    <location>
        <begin position="88"/>
        <end position="106"/>
    </location>
</feature>
<dbReference type="PANTHER" id="PTHR42718">
    <property type="entry name" value="MAJOR FACILITATOR SUPERFAMILY MULTIDRUG TRANSPORTER MFSC"/>
    <property type="match status" value="1"/>
</dbReference>
<dbReference type="PRINTS" id="PR01036">
    <property type="entry name" value="TCRTETB"/>
</dbReference>
<dbReference type="InterPro" id="IPR004638">
    <property type="entry name" value="EmrB-like"/>
</dbReference>
<keyword evidence="6 8" id="KW-0472">Membrane</keyword>
<dbReference type="RefSeq" id="WP_344526537.1">
    <property type="nucleotide sequence ID" value="NZ_BAAAPE010000006.1"/>
</dbReference>
<dbReference type="Pfam" id="PF07690">
    <property type="entry name" value="MFS_1"/>
    <property type="match status" value="1"/>
</dbReference>
<evidence type="ECO:0000313" key="11">
    <source>
        <dbReference type="Proteomes" id="UP001500016"/>
    </source>
</evidence>
<evidence type="ECO:0000256" key="3">
    <source>
        <dbReference type="ARBA" id="ARBA00022475"/>
    </source>
</evidence>
<keyword evidence="5 8" id="KW-1133">Transmembrane helix</keyword>
<feature type="transmembrane region" description="Helical" evidence="8">
    <location>
        <begin position="459"/>
        <end position="478"/>
    </location>
</feature>
<dbReference type="EMBL" id="BAAAPE010000006">
    <property type="protein sequence ID" value="GAA2070551.1"/>
    <property type="molecule type" value="Genomic_DNA"/>
</dbReference>
<proteinExistence type="predicted"/>
<dbReference type="InterPro" id="IPR036259">
    <property type="entry name" value="MFS_trans_sf"/>
</dbReference>
<dbReference type="PANTHER" id="PTHR42718:SF46">
    <property type="entry name" value="BLR6921 PROTEIN"/>
    <property type="match status" value="1"/>
</dbReference>
<keyword evidence="3" id="KW-1003">Cell membrane</keyword>
<evidence type="ECO:0000256" key="7">
    <source>
        <dbReference type="ARBA" id="ARBA00023251"/>
    </source>
</evidence>
<feature type="transmembrane region" description="Helical" evidence="8">
    <location>
        <begin position="178"/>
        <end position="197"/>
    </location>
</feature>
<evidence type="ECO:0000256" key="5">
    <source>
        <dbReference type="ARBA" id="ARBA00022989"/>
    </source>
</evidence>
<evidence type="ECO:0000256" key="6">
    <source>
        <dbReference type="ARBA" id="ARBA00023136"/>
    </source>
</evidence>
<dbReference type="Gene3D" id="1.20.1720.10">
    <property type="entry name" value="Multidrug resistance protein D"/>
    <property type="match status" value="1"/>
</dbReference>
<protein>
    <submittedName>
        <fullName evidence="10">MFS transporter</fullName>
    </submittedName>
</protein>
<name>A0ABN2VS54_9ACTN</name>
<feature type="transmembrane region" description="Helical" evidence="8">
    <location>
        <begin position="341"/>
        <end position="360"/>
    </location>
</feature>
<evidence type="ECO:0000256" key="8">
    <source>
        <dbReference type="SAM" id="Phobius"/>
    </source>
</evidence>
<feature type="transmembrane region" description="Helical" evidence="8">
    <location>
        <begin position="366"/>
        <end position="389"/>
    </location>
</feature>
<dbReference type="InterPro" id="IPR020846">
    <property type="entry name" value="MFS_dom"/>
</dbReference>
<feature type="domain" description="Major facilitator superfamily (MFS) profile" evidence="9">
    <location>
        <begin position="21"/>
        <end position="482"/>
    </location>
</feature>
<gene>
    <name evidence="10" type="ORF">GCM10009801_21380</name>
</gene>
<keyword evidence="7" id="KW-0046">Antibiotic resistance</keyword>
<dbReference type="InterPro" id="IPR011701">
    <property type="entry name" value="MFS"/>
</dbReference>
<dbReference type="CDD" id="cd17321">
    <property type="entry name" value="MFS_MMR_MDR_like"/>
    <property type="match status" value="1"/>
</dbReference>
<feature type="transmembrane region" description="Helical" evidence="8">
    <location>
        <begin position="112"/>
        <end position="135"/>
    </location>
</feature>
<feature type="transmembrane region" description="Helical" evidence="8">
    <location>
        <begin position="58"/>
        <end position="76"/>
    </location>
</feature>
<feature type="transmembrane region" description="Helical" evidence="8">
    <location>
        <begin position="147"/>
        <end position="166"/>
    </location>
</feature>
<dbReference type="SUPFAM" id="SSF103473">
    <property type="entry name" value="MFS general substrate transporter"/>
    <property type="match status" value="1"/>
</dbReference>
<evidence type="ECO:0000313" key="10">
    <source>
        <dbReference type="EMBL" id="GAA2070551.1"/>
    </source>
</evidence>
<evidence type="ECO:0000256" key="2">
    <source>
        <dbReference type="ARBA" id="ARBA00022448"/>
    </source>
</evidence>
<comment type="caution">
    <text evidence="10">The sequence shown here is derived from an EMBL/GenBank/DDBJ whole genome shotgun (WGS) entry which is preliminary data.</text>
</comment>
<feature type="transmembrane region" description="Helical" evidence="8">
    <location>
        <begin position="21"/>
        <end position="46"/>
    </location>
</feature>
<sequence length="496" mass="50811">MEVTTATTAQAPTADPRRWSALLFIVLAQLMIVLDGTVVNIALPTLQRDLGISDGDRQWIITAYTLAFGSLLLLGGRIADYTGRKRTFLIGLIGFAGASALGGAAGDFETLLIARALQGAFAALLGPSALSLLTVTFTEPKERAKAFGIWGGITAAAGALGLLAGGALTEYVDWRWCLYISVPIALVAAVGGSALLTETRREGKARFDIPGVLLVTGGLIAIVYGTTRAESDGWGSVQVVGLLAAGALLLVAFAYVESRVAQPLLPLRVVASRTRGGAYLGAGLAMIGMFGAFLFMTYYLQAVKGYSPVKTGVAFLPMTVAVLVSAGGIAARLLPKVPPRALVVPGMLILSGGMSWMLTIDTDTSYAGGVLVAGLMAGLGAGLIMPVAYNYATHGVDPDDAGVASAGVNTAQQVGSSIGTALLNTIATSATADHLASHATRAPSPNLVKQAALEGFQTAATWAAGIIVSGALVVAVLMNTPRPKAAATERDAGRRT</sequence>